<comment type="similarity">
    <text evidence="2 10">Belongs to the PDK/BCKDK protein kinase family.</text>
</comment>
<keyword evidence="9 10" id="KW-0496">Mitochondrion</keyword>
<keyword evidence="3" id="KW-0597">Phosphoprotein</keyword>
<dbReference type="InterPro" id="IPR004358">
    <property type="entry name" value="Sig_transdc_His_kin-like_C"/>
</dbReference>
<evidence type="ECO:0000256" key="8">
    <source>
        <dbReference type="ARBA" id="ARBA00022946"/>
    </source>
</evidence>
<keyword evidence="4 10" id="KW-0808">Transferase</keyword>
<accession>A0A1E3QFX0</accession>
<keyword evidence="8" id="KW-0809">Transit peptide</keyword>
<dbReference type="Pfam" id="PF02518">
    <property type="entry name" value="HATPase_c"/>
    <property type="match status" value="1"/>
</dbReference>
<evidence type="ECO:0000256" key="4">
    <source>
        <dbReference type="ARBA" id="ARBA00022679"/>
    </source>
</evidence>
<dbReference type="InterPro" id="IPR018955">
    <property type="entry name" value="BCDHK/PDK_N"/>
</dbReference>
<dbReference type="Pfam" id="PF10436">
    <property type="entry name" value="BCDHK_Adom3"/>
    <property type="match status" value="1"/>
</dbReference>
<evidence type="ECO:0000256" key="10">
    <source>
        <dbReference type="RuleBase" id="RU366032"/>
    </source>
</evidence>
<dbReference type="PRINTS" id="PR00344">
    <property type="entry name" value="BCTRLSENSOR"/>
</dbReference>
<dbReference type="GO" id="GO:0005524">
    <property type="term" value="F:ATP binding"/>
    <property type="evidence" value="ECO:0007669"/>
    <property type="project" value="UniProtKB-UniRule"/>
</dbReference>
<dbReference type="EC" id="2.7.11.-" evidence="10"/>
<name>A0A1E3QFX0_LIPST</name>
<evidence type="ECO:0000256" key="5">
    <source>
        <dbReference type="ARBA" id="ARBA00022741"/>
    </source>
</evidence>
<feature type="domain" description="Histidine kinase/HSP90-like ATPase" evidence="11">
    <location>
        <begin position="266"/>
        <end position="419"/>
    </location>
</feature>
<reference evidence="12 13" key="1">
    <citation type="journal article" date="2016" name="Proc. Natl. Acad. Sci. U.S.A.">
        <title>Comparative genomics of biotechnologically important yeasts.</title>
        <authorList>
            <person name="Riley R."/>
            <person name="Haridas S."/>
            <person name="Wolfe K.H."/>
            <person name="Lopes M.R."/>
            <person name="Hittinger C.T."/>
            <person name="Goeker M."/>
            <person name="Salamov A.A."/>
            <person name="Wisecaver J.H."/>
            <person name="Long T.M."/>
            <person name="Calvey C.H."/>
            <person name="Aerts A.L."/>
            <person name="Barry K.W."/>
            <person name="Choi C."/>
            <person name="Clum A."/>
            <person name="Coughlan A.Y."/>
            <person name="Deshpande S."/>
            <person name="Douglass A.P."/>
            <person name="Hanson S.J."/>
            <person name="Klenk H.-P."/>
            <person name="LaButti K.M."/>
            <person name="Lapidus A."/>
            <person name="Lindquist E.A."/>
            <person name="Lipzen A.M."/>
            <person name="Meier-Kolthoff J.P."/>
            <person name="Ohm R.A."/>
            <person name="Otillar R.P."/>
            <person name="Pangilinan J.L."/>
            <person name="Peng Y."/>
            <person name="Rokas A."/>
            <person name="Rosa C.A."/>
            <person name="Scheuner C."/>
            <person name="Sibirny A.A."/>
            <person name="Slot J.C."/>
            <person name="Stielow J.B."/>
            <person name="Sun H."/>
            <person name="Kurtzman C.P."/>
            <person name="Blackwell M."/>
            <person name="Grigoriev I.V."/>
            <person name="Jeffries T.W."/>
        </authorList>
    </citation>
    <scope>NUCLEOTIDE SEQUENCE [LARGE SCALE GENOMIC DNA]</scope>
    <source>
        <strain evidence="12 13">NRRL Y-11557</strain>
    </source>
</reference>
<dbReference type="InterPro" id="IPR039028">
    <property type="entry name" value="BCKD/PDK"/>
</dbReference>
<evidence type="ECO:0000256" key="3">
    <source>
        <dbReference type="ARBA" id="ARBA00022553"/>
    </source>
</evidence>
<dbReference type="GO" id="GO:0005759">
    <property type="term" value="C:mitochondrial matrix"/>
    <property type="evidence" value="ECO:0007669"/>
    <property type="project" value="UniProtKB-SubCell"/>
</dbReference>
<protein>
    <recommendedName>
        <fullName evidence="10">Protein-serine/threonine kinase</fullName>
        <ecNumber evidence="10">2.7.11.-</ecNumber>
    </recommendedName>
</protein>
<dbReference type="Gene3D" id="3.30.565.10">
    <property type="entry name" value="Histidine kinase-like ATPase, C-terminal domain"/>
    <property type="match status" value="1"/>
</dbReference>
<evidence type="ECO:0000256" key="1">
    <source>
        <dbReference type="ARBA" id="ARBA00004305"/>
    </source>
</evidence>
<dbReference type="InterPro" id="IPR036890">
    <property type="entry name" value="HATPase_C_sf"/>
</dbReference>
<evidence type="ECO:0000256" key="9">
    <source>
        <dbReference type="ARBA" id="ARBA00023128"/>
    </source>
</evidence>
<dbReference type="InterPro" id="IPR036784">
    <property type="entry name" value="AK/P_DHK_N_sf"/>
</dbReference>
<evidence type="ECO:0000256" key="2">
    <source>
        <dbReference type="ARBA" id="ARBA00006155"/>
    </source>
</evidence>
<organism evidence="12 13">
    <name type="scientific">Lipomyces starkeyi NRRL Y-11557</name>
    <dbReference type="NCBI Taxonomy" id="675824"/>
    <lineage>
        <taxon>Eukaryota</taxon>
        <taxon>Fungi</taxon>
        <taxon>Dikarya</taxon>
        <taxon>Ascomycota</taxon>
        <taxon>Saccharomycotina</taxon>
        <taxon>Lipomycetes</taxon>
        <taxon>Lipomycetales</taxon>
        <taxon>Lipomycetaceae</taxon>
        <taxon>Lipomyces</taxon>
    </lineage>
</organism>
<dbReference type="PANTHER" id="PTHR11947">
    <property type="entry name" value="PYRUVATE DEHYDROGENASE KINASE"/>
    <property type="match status" value="1"/>
</dbReference>
<dbReference type="OrthoDB" id="3264224at2759"/>
<dbReference type="AlphaFoldDB" id="A0A1E3QFX0"/>
<dbReference type="SMART" id="SM00387">
    <property type="entry name" value="HATPase_c"/>
    <property type="match status" value="1"/>
</dbReference>
<dbReference type="SUPFAM" id="SSF55874">
    <property type="entry name" value="ATPase domain of HSP90 chaperone/DNA topoisomerase II/histidine kinase"/>
    <property type="match status" value="1"/>
</dbReference>
<evidence type="ECO:0000256" key="6">
    <source>
        <dbReference type="ARBA" id="ARBA00022777"/>
    </source>
</evidence>
<dbReference type="PANTHER" id="PTHR11947:SF20">
    <property type="entry name" value="[3-METHYL-2-OXOBUTANOATE DEHYDROGENASE [LIPOAMIDE]] KINASE, MITOCHONDRIAL"/>
    <property type="match status" value="1"/>
</dbReference>
<dbReference type="GO" id="GO:0004740">
    <property type="term" value="F:pyruvate dehydrogenase (acetyl-transferring) kinase activity"/>
    <property type="evidence" value="ECO:0007669"/>
    <property type="project" value="TreeGrafter"/>
</dbReference>
<dbReference type="EMBL" id="KV454290">
    <property type="protein sequence ID" value="ODQ75897.1"/>
    <property type="molecule type" value="Genomic_DNA"/>
</dbReference>
<evidence type="ECO:0000259" key="11">
    <source>
        <dbReference type="SMART" id="SM00387"/>
    </source>
</evidence>
<dbReference type="STRING" id="675824.A0A1E3QFX0"/>
<keyword evidence="6 10" id="KW-0418">Kinase</keyword>
<evidence type="ECO:0000256" key="7">
    <source>
        <dbReference type="ARBA" id="ARBA00022840"/>
    </source>
</evidence>
<evidence type="ECO:0000313" key="13">
    <source>
        <dbReference type="Proteomes" id="UP000094385"/>
    </source>
</evidence>
<dbReference type="Proteomes" id="UP000094385">
    <property type="component" value="Unassembled WGS sequence"/>
</dbReference>
<sequence length="421" mass="47561">MRIRRRISLSIDFAVRSSSIRRRIFTCSRQLSKFSLEEPVFTNFDVNEVIGLYARTVTTKTSSFNFQDLIQFGRPPIPDEALIQNARTIREIILTSLSRRTLALRSLPYIMVLNPNISQIYNIYLHSVNMVYDSGAELETKEDNDRFVEALQNMVDTHTNAIPTLAKGFAESQTYISGDVTNRFLDAHLHDRIGTRLLSKHHIALTKQSAPNQRPDSRFIGLVDTQLSPMELCREITLFLSDVCDLQYGIRPSMTIDVGEDVRVDYITEHLEYILTELLKNSFRATIEQFLGMTPASQYRIKHNLQQESAVYPVVVTIVRTASGVVIRLRDRGGGIEEDNLKRIWGYSESTFEEEERDGFKTLNTPPPSVTGTGGTSMGGLGYGLPLSRAYAEYFGGSIDLETCFGWGTDVYLTINSPQAI</sequence>
<proteinExistence type="inferred from homology"/>
<keyword evidence="5 10" id="KW-0547">Nucleotide-binding</keyword>
<dbReference type="GO" id="GO:0010906">
    <property type="term" value="P:regulation of glucose metabolic process"/>
    <property type="evidence" value="ECO:0007669"/>
    <property type="project" value="TreeGrafter"/>
</dbReference>
<keyword evidence="7 10" id="KW-0067">ATP-binding</keyword>
<dbReference type="SUPFAM" id="SSF69012">
    <property type="entry name" value="alpha-ketoacid dehydrogenase kinase, N-terminal domain"/>
    <property type="match status" value="1"/>
</dbReference>
<gene>
    <name evidence="12" type="ORF">LIPSTDRAFT_221652</name>
</gene>
<comment type="subcellular location">
    <subcellularLocation>
        <location evidence="1 10">Mitochondrion matrix</location>
    </subcellularLocation>
</comment>
<dbReference type="InterPro" id="IPR003594">
    <property type="entry name" value="HATPase_dom"/>
</dbReference>
<keyword evidence="13" id="KW-1185">Reference proteome</keyword>
<dbReference type="Gene3D" id="1.20.140.20">
    <property type="entry name" value="Alpha-ketoacid/pyruvate dehydrogenase kinase, N-terminal domain"/>
    <property type="match status" value="1"/>
</dbReference>
<evidence type="ECO:0000313" key="12">
    <source>
        <dbReference type="EMBL" id="ODQ75897.1"/>
    </source>
</evidence>